<keyword evidence="2" id="KW-1185">Reference proteome</keyword>
<dbReference type="Proteomes" id="UP000032142">
    <property type="component" value="Unassembled WGS sequence"/>
</dbReference>
<reference evidence="2" key="1">
    <citation type="submission" date="2014-09" db="EMBL/GenBank/DDBJ databases">
        <authorList>
            <person name="Mudge J."/>
            <person name="Ramaraj T."/>
            <person name="Lindquist I.E."/>
            <person name="Bharti A.K."/>
            <person name="Sundararajan A."/>
            <person name="Cameron C.T."/>
            <person name="Woodward J.E."/>
            <person name="May G.D."/>
            <person name="Brubaker C."/>
            <person name="Broadhvest J."/>
            <person name="Wilkins T.A."/>
        </authorList>
    </citation>
    <scope>NUCLEOTIDE SEQUENCE</scope>
    <source>
        <strain evidence="2">cv. AKA8401</strain>
    </source>
</reference>
<evidence type="ECO:0000313" key="1">
    <source>
        <dbReference type="EMBL" id="KHG29085.1"/>
    </source>
</evidence>
<dbReference type="EMBL" id="KN447868">
    <property type="protein sequence ID" value="KHG29085.1"/>
    <property type="molecule type" value="Genomic_DNA"/>
</dbReference>
<organism evidence="1 2">
    <name type="scientific">Gossypium arboreum</name>
    <name type="common">Tree cotton</name>
    <name type="synonym">Gossypium nanking</name>
    <dbReference type="NCBI Taxonomy" id="29729"/>
    <lineage>
        <taxon>Eukaryota</taxon>
        <taxon>Viridiplantae</taxon>
        <taxon>Streptophyta</taxon>
        <taxon>Embryophyta</taxon>
        <taxon>Tracheophyta</taxon>
        <taxon>Spermatophyta</taxon>
        <taxon>Magnoliopsida</taxon>
        <taxon>eudicotyledons</taxon>
        <taxon>Gunneridae</taxon>
        <taxon>Pentapetalae</taxon>
        <taxon>rosids</taxon>
        <taxon>malvids</taxon>
        <taxon>Malvales</taxon>
        <taxon>Malvaceae</taxon>
        <taxon>Malvoideae</taxon>
        <taxon>Gossypium</taxon>
    </lineage>
</organism>
<name>A0A0B0PVQ2_GOSAR</name>
<gene>
    <name evidence="1" type="ORF">F383_35409</name>
</gene>
<protein>
    <submittedName>
        <fullName evidence="1">Uncharacterized protein</fullName>
    </submittedName>
</protein>
<accession>A0A0B0PVQ2</accession>
<proteinExistence type="predicted"/>
<evidence type="ECO:0000313" key="2">
    <source>
        <dbReference type="Proteomes" id="UP000032142"/>
    </source>
</evidence>
<sequence>MIYLSLVSGEIYRS</sequence>